<dbReference type="EMBL" id="CH473999">
    <property type="protein sequence ID" value="EDL78027.1"/>
    <property type="molecule type" value="Genomic_DNA"/>
</dbReference>
<gene>
    <name evidence="2 4" type="primary">Thpo</name>
    <name evidence="2" type="ORF">rCG_36611</name>
</gene>
<dbReference type="RGD" id="621438">
    <property type="gene designation" value="Thpo"/>
</dbReference>
<organism evidence="2 3">
    <name type="scientific">Rattus norvegicus</name>
    <name type="common">Rat</name>
    <dbReference type="NCBI Taxonomy" id="10116"/>
    <lineage>
        <taxon>Eukaryota</taxon>
        <taxon>Metazoa</taxon>
        <taxon>Chordata</taxon>
        <taxon>Craniata</taxon>
        <taxon>Vertebrata</taxon>
        <taxon>Euteleostomi</taxon>
        <taxon>Mammalia</taxon>
        <taxon>Eutheria</taxon>
        <taxon>Euarchontoglires</taxon>
        <taxon>Glires</taxon>
        <taxon>Rodentia</taxon>
        <taxon>Myomorpha</taxon>
        <taxon>Muroidea</taxon>
        <taxon>Muridae</taxon>
        <taxon>Murinae</taxon>
        <taxon>Rattus</taxon>
    </lineage>
</organism>
<dbReference type="Proteomes" id="UP000234681">
    <property type="component" value="Chromosome 11"/>
</dbReference>
<feature type="region of interest" description="Disordered" evidence="1">
    <location>
        <begin position="57"/>
        <end position="119"/>
    </location>
</feature>
<name>A6JS81_RAT</name>
<feature type="compositionally biased region" description="Pro residues" evidence="1">
    <location>
        <begin position="57"/>
        <end position="72"/>
    </location>
</feature>
<sequence length="119" mass="12981">MELMGSLLGPHYRPWKPQTLCQELSTKAPCHSTSRVDFLLSQALLLMDTHFSLLHLPSPPLGLHPSSPPFPDPSTTIPNSTNPHPGLGLSKRPVHWHGERSSATSLRGKLPQEGSEAAH</sequence>
<evidence type="ECO:0000256" key="1">
    <source>
        <dbReference type="SAM" id="MobiDB-lite"/>
    </source>
</evidence>
<protein>
    <submittedName>
        <fullName evidence="2">Thrombopoietin, isoform CRA_b</fullName>
    </submittedName>
</protein>
<evidence type="ECO:0000313" key="4">
    <source>
        <dbReference type="RGD" id="621438"/>
    </source>
</evidence>
<dbReference type="AlphaFoldDB" id="A6JS81"/>
<evidence type="ECO:0000313" key="3">
    <source>
        <dbReference type="Proteomes" id="UP000234681"/>
    </source>
</evidence>
<accession>A6JS81</accession>
<evidence type="ECO:0000313" key="2">
    <source>
        <dbReference type="EMBL" id="EDL78027.1"/>
    </source>
</evidence>
<proteinExistence type="predicted"/>
<reference evidence="2 3" key="1">
    <citation type="submission" date="2005-09" db="EMBL/GenBank/DDBJ databases">
        <authorList>
            <person name="Mural R.J."/>
            <person name="Li P.W."/>
            <person name="Adams M.D."/>
            <person name="Amanatides P.G."/>
            <person name="Baden-Tillson H."/>
            <person name="Barnstead M."/>
            <person name="Chin S.H."/>
            <person name="Dew I."/>
            <person name="Evans C.A."/>
            <person name="Ferriera S."/>
            <person name="Flanigan M."/>
            <person name="Fosler C."/>
            <person name="Glodek A."/>
            <person name="Gu Z."/>
            <person name="Holt R.A."/>
            <person name="Jennings D."/>
            <person name="Kraft C.L."/>
            <person name="Lu F."/>
            <person name="Nguyen T."/>
            <person name="Nusskern D.R."/>
            <person name="Pfannkoch C.M."/>
            <person name="Sitter C."/>
            <person name="Sutton G.G."/>
            <person name="Venter J.C."/>
            <person name="Wang Z."/>
            <person name="Woodage T."/>
            <person name="Zheng X.H."/>
            <person name="Zhong F."/>
        </authorList>
    </citation>
    <scope>NUCLEOTIDE SEQUENCE [LARGE SCALE GENOMIC DNA]</scope>
    <source>
        <strain>BN</strain>
        <strain evidence="3">Sprague-Dawley</strain>
    </source>
</reference>